<feature type="compositionally biased region" description="Pro residues" evidence="1">
    <location>
        <begin position="790"/>
        <end position="807"/>
    </location>
</feature>
<dbReference type="EMBL" id="JARAKH010000021">
    <property type="protein sequence ID" value="KAK8393073.1"/>
    <property type="molecule type" value="Genomic_DNA"/>
</dbReference>
<feature type="compositionally biased region" description="Low complexity" evidence="1">
    <location>
        <begin position="871"/>
        <end position="885"/>
    </location>
</feature>
<organism evidence="3 4">
    <name type="scientific">Scylla paramamosain</name>
    <name type="common">Mud crab</name>
    <dbReference type="NCBI Taxonomy" id="85552"/>
    <lineage>
        <taxon>Eukaryota</taxon>
        <taxon>Metazoa</taxon>
        <taxon>Ecdysozoa</taxon>
        <taxon>Arthropoda</taxon>
        <taxon>Crustacea</taxon>
        <taxon>Multicrustacea</taxon>
        <taxon>Malacostraca</taxon>
        <taxon>Eumalacostraca</taxon>
        <taxon>Eucarida</taxon>
        <taxon>Decapoda</taxon>
        <taxon>Pleocyemata</taxon>
        <taxon>Brachyura</taxon>
        <taxon>Eubrachyura</taxon>
        <taxon>Portunoidea</taxon>
        <taxon>Portunidae</taxon>
        <taxon>Portuninae</taxon>
        <taxon>Scylla</taxon>
    </lineage>
</organism>
<keyword evidence="4" id="KW-1185">Reference proteome</keyword>
<feature type="region of interest" description="Disordered" evidence="1">
    <location>
        <begin position="427"/>
        <end position="928"/>
    </location>
</feature>
<dbReference type="GO" id="GO:0005929">
    <property type="term" value="C:cilium"/>
    <property type="evidence" value="ECO:0007669"/>
    <property type="project" value="TreeGrafter"/>
</dbReference>
<reference evidence="3 4" key="1">
    <citation type="submission" date="2023-03" db="EMBL/GenBank/DDBJ databases">
        <title>High-quality genome of Scylla paramamosain provides insights in environmental adaptation.</title>
        <authorList>
            <person name="Zhang L."/>
        </authorList>
    </citation>
    <scope>NUCLEOTIDE SEQUENCE [LARGE SCALE GENOMIC DNA]</scope>
    <source>
        <strain evidence="3">LZ_2023a</strain>
        <tissue evidence="3">Muscle</tissue>
    </source>
</reference>
<accession>A0AAW0TZ61</accession>
<name>A0AAW0TZ61_SCYPA</name>
<feature type="compositionally biased region" description="Basic and acidic residues" evidence="1">
    <location>
        <begin position="487"/>
        <end position="502"/>
    </location>
</feature>
<comment type="caution">
    <text evidence="3">The sequence shown here is derived from an EMBL/GenBank/DDBJ whole genome shotgun (WGS) entry which is preliminary data.</text>
</comment>
<dbReference type="PANTHER" id="PTHR22736">
    <property type="entry name" value="COILED-COIL DOMAIN-CONTAINING PROTEIN 66"/>
    <property type="match status" value="1"/>
</dbReference>
<feature type="compositionally biased region" description="Basic and acidic residues" evidence="1">
    <location>
        <begin position="163"/>
        <end position="245"/>
    </location>
</feature>
<dbReference type="InterPro" id="IPR040467">
    <property type="entry name" value="CCDC66_dom"/>
</dbReference>
<evidence type="ECO:0000313" key="4">
    <source>
        <dbReference type="Proteomes" id="UP001487740"/>
    </source>
</evidence>
<feature type="compositionally biased region" description="Pro residues" evidence="1">
    <location>
        <begin position="736"/>
        <end position="746"/>
    </location>
</feature>
<evidence type="ECO:0000259" key="2">
    <source>
        <dbReference type="Pfam" id="PF15236"/>
    </source>
</evidence>
<feature type="compositionally biased region" description="Basic and acidic residues" evidence="1">
    <location>
        <begin position="92"/>
        <end position="105"/>
    </location>
</feature>
<feature type="compositionally biased region" description="Low complexity" evidence="1">
    <location>
        <begin position="62"/>
        <end position="76"/>
    </location>
</feature>
<feature type="domain" description="CCDC66" evidence="2">
    <location>
        <begin position="152"/>
        <end position="267"/>
    </location>
</feature>
<dbReference type="Proteomes" id="UP001487740">
    <property type="component" value="Unassembled WGS sequence"/>
</dbReference>
<dbReference type="GO" id="GO:0060271">
    <property type="term" value="P:cilium assembly"/>
    <property type="evidence" value="ECO:0007669"/>
    <property type="project" value="TreeGrafter"/>
</dbReference>
<feature type="region of interest" description="Disordered" evidence="1">
    <location>
        <begin position="44"/>
        <end position="366"/>
    </location>
</feature>
<protein>
    <recommendedName>
        <fullName evidence="2">CCDC66 domain-containing protein</fullName>
    </recommendedName>
</protein>
<dbReference type="AlphaFoldDB" id="A0AAW0TZ61"/>
<evidence type="ECO:0000256" key="1">
    <source>
        <dbReference type="SAM" id="MobiDB-lite"/>
    </source>
</evidence>
<sequence>MGFAGFGGAPVYVVLPSPGGGMVPSADPGGPQLQEILRNLPYTPSSRGVTIYELPEGSTQKTTRAPDSTPPSAASSQGSVGSRWSAASGGSHSDDRSAGRARWGDRGVGVGHLWAPGEDTVPGSRGGDSLPPAWAEKEEENVLPGAPYSKPEQRTYARGGGMHRMDPEESAERERRKKQAEETQRIIRQQLEEKKRQKAVEEERERREAAIWEERVREQQEREARELQEEIRKKKEKEEAEERRQQQLQTAIKEAAEKAKKEKSVHKYGHIRSLSSSASLPEVREEGDDQPPPHTSGCSTTPRRRHHTTHARPSSPPTPSPQRQRQQQLHEQTNPSESSTEQQESSLTHQEPSRPSTLKPQLSADADERTRLLRTLGIAPEMLLASSGLLDRSSLLSLLQAITGQQRLISNAPNDYAGDYVTDRIITPTKYRGPPSRDCGIQCDDSLPDRRTSPRRESRRRLSRKTASLPRDSGQSSDARPPWGHNQSDRPYRKQSEKDPYSNRRLRRRAARSLSRCERDTPSEESDPPQVHRRRRKTWDKSRQESLSSDISRSPSPRDRRRGSRPSVTTKQWPTIKPSLTPALHRPPTPEHRRSPVSPHFLAPPPETLGKEANEEGEHDPPSGSQSPLAENPVDSQPPPAVRSTSPPVPALMRKLTGQSSFDVPEYPPGTMPPFVDATSTEAPAAAANDDSTQDTNEASADAPSTEVASRPSSPPIPTVLKRMQSADSSLTLPELPQPPSRPTSRPPSANGLSPAKCLSAGGLTTTKGATLPGRGRAESARSARSSSQPPSPTSRPPTPRRLPPMIPSKSEEVVSMPGQENALRPSSPPVPALARRLSATSRIGQLPPDNSVDRQLTPVETPGSPRHQPAASSPASAATSGVSSRPGSATSGQEEDVRTVSVTSSGYESGRRSSGEPKSLSEPLVSPDKWVILKSLSSLRQNLWRRHQELSHHPDSDGSS</sequence>
<dbReference type="PANTHER" id="PTHR22736:SF2">
    <property type="entry name" value="COILED-COIL DOMAIN-CONTAINING PROTEIN 66"/>
    <property type="match status" value="1"/>
</dbReference>
<evidence type="ECO:0000313" key="3">
    <source>
        <dbReference type="EMBL" id="KAK8393073.1"/>
    </source>
</evidence>
<feature type="compositionally biased region" description="Low complexity" evidence="1">
    <location>
        <begin position="677"/>
        <end position="691"/>
    </location>
</feature>
<gene>
    <name evidence="3" type="ORF">O3P69_013241</name>
</gene>
<dbReference type="Pfam" id="PF15236">
    <property type="entry name" value="CCDC66"/>
    <property type="match status" value="1"/>
</dbReference>
<dbReference type="InterPro" id="IPR039183">
    <property type="entry name" value="CCD66"/>
</dbReference>
<feature type="compositionally biased region" description="Low complexity" evidence="1">
    <location>
        <begin position="321"/>
        <end position="350"/>
    </location>
</feature>
<feature type="compositionally biased region" description="Low complexity" evidence="1">
    <location>
        <begin position="546"/>
        <end position="555"/>
    </location>
</feature>
<proteinExistence type="predicted"/>
<dbReference type="GO" id="GO:0005874">
    <property type="term" value="C:microtubule"/>
    <property type="evidence" value="ECO:0007669"/>
    <property type="project" value="TreeGrafter"/>
</dbReference>
<dbReference type="GO" id="GO:0008017">
    <property type="term" value="F:microtubule binding"/>
    <property type="evidence" value="ECO:0007669"/>
    <property type="project" value="TreeGrafter"/>
</dbReference>
<feature type="compositionally biased region" description="Basic and acidic residues" evidence="1">
    <location>
        <begin position="447"/>
        <end position="456"/>
    </location>
</feature>
<feature type="compositionally biased region" description="Basic and acidic residues" evidence="1">
    <location>
        <begin position="609"/>
        <end position="621"/>
    </location>
</feature>
<feature type="compositionally biased region" description="Low complexity" evidence="1">
    <location>
        <begin position="761"/>
        <end position="775"/>
    </location>
</feature>